<dbReference type="SMART" id="SM00353">
    <property type="entry name" value="HLH"/>
    <property type="match status" value="1"/>
</dbReference>
<feature type="coiled-coil region" evidence="4">
    <location>
        <begin position="237"/>
        <end position="264"/>
    </location>
</feature>
<evidence type="ECO:0000256" key="5">
    <source>
        <dbReference type="SAM" id="MobiDB-lite"/>
    </source>
</evidence>
<dbReference type="PANTHER" id="PTHR46665:SF1">
    <property type="entry name" value="SPERMATOGENESIS- AND OOGENESIS-SPECIFIC BASIC HELIX-LOOP-HELIX-CONTAINING PROTEIN 1"/>
    <property type="match status" value="1"/>
</dbReference>
<keyword evidence="7" id="KW-1185">Reference proteome</keyword>
<feature type="region of interest" description="Disordered" evidence="5">
    <location>
        <begin position="65"/>
        <end position="97"/>
    </location>
</feature>
<dbReference type="RefSeq" id="XP_039122915.1">
    <property type="nucleotide sequence ID" value="XM_039266981.1"/>
</dbReference>
<evidence type="ECO:0000259" key="6">
    <source>
        <dbReference type="PROSITE" id="PS50888"/>
    </source>
</evidence>
<evidence type="ECO:0000256" key="1">
    <source>
        <dbReference type="ARBA" id="ARBA00005510"/>
    </source>
</evidence>
<dbReference type="CDD" id="cd11393">
    <property type="entry name" value="bHLH_AtbHLH_like"/>
    <property type="match status" value="1"/>
</dbReference>
<dbReference type="InterPro" id="IPR011598">
    <property type="entry name" value="bHLH_dom"/>
</dbReference>
<dbReference type="GO" id="GO:0046983">
    <property type="term" value="F:protein dimerization activity"/>
    <property type="evidence" value="ECO:0007669"/>
    <property type="project" value="InterPro"/>
</dbReference>
<dbReference type="Pfam" id="PF00010">
    <property type="entry name" value="HLH"/>
    <property type="match status" value="1"/>
</dbReference>
<dbReference type="PROSITE" id="PS50888">
    <property type="entry name" value="BHLH"/>
    <property type="match status" value="1"/>
</dbReference>
<dbReference type="Proteomes" id="UP001515500">
    <property type="component" value="Chromosome 4"/>
</dbReference>
<dbReference type="Gene3D" id="4.10.280.10">
    <property type="entry name" value="Helix-loop-helix DNA-binding domain"/>
    <property type="match status" value="1"/>
</dbReference>
<comment type="similarity">
    <text evidence="1">Belongs to the bHLH protein family.</text>
</comment>
<dbReference type="PANTHER" id="PTHR46665">
    <property type="entry name" value="TRANSCRIPTION FACTOR BHLH041-RELATED-RELATED"/>
    <property type="match status" value="1"/>
</dbReference>
<evidence type="ECO:0000256" key="4">
    <source>
        <dbReference type="SAM" id="Coils"/>
    </source>
</evidence>
<dbReference type="Pfam" id="PF23132">
    <property type="entry name" value="DUF7049"/>
    <property type="match status" value="1"/>
</dbReference>
<keyword evidence="3" id="KW-0804">Transcription</keyword>
<dbReference type="InterPro" id="IPR036638">
    <property type="entry name" value="HLH_DNA-bd_sf"/>
</dbReference>
<gene>
    <name evidence="8" type="primary">LOC120259389</name>
</gene>
<dbReference type="InterPro" id="IPR044658">
    <property type="entry name" value="bHLH92/bHLH041-like"/>
</dbReference>
<dbReference type="InterPro" id="IPR055477">
    <property type="entry name" value="DUF7049"/>
</dbReference>
<evidence type="ECO:0000256" key="2">
    <source>
        <dbReference type="ARBA" id="ARBA00023015"/>
    </source>
</evidence>
<evidence type="ECO:0000313" key="7">
    <source>
        <dbReference type="Proteomes" id="UP001515500"/>
    </source>
</evidence>
<protein>
    <submittedName>
        <fullName evidence="8">Transcription factor bHLH041</fullName>
    </submittedName>
</protein>
<keyword evidence="2" id="KW-0805">Transcription regulation</keyword>
<evidence type="ECO:0000313" key="8">
    <source>
        <dbReference type="RefSeq" id="XP_039122915.1"/>
    </source>
</evidence>
<keyword evidence="4" id="KW-0175">Coiled coil</keyword>
<feature type="compositionally biased region" description="Low complexity" evidence="5">
    <location>
        <begin position="71"/>
        <end position="85"/>
    </location>
</feature>
<evidence type="ECO:0000256" key="3">
    <source>
        <dbReference type="ARBA" id="ARBA00023163"/>
    </source>
</evidence>
<dbReference type="InterPro" id="IPR045239">
    <property type="entry name" value="bHLH95_bHLH"/>
</dbReference>
<organism evidence="7 8">
    <name type="scientific">Dioscorea cayennensis subsp. rotundata</name>
    <name type="common">White Guinea yam</name>
    <name type="synonym">Dioscorea rotundata</name>
    <dbReference type="NCBI Taxonomy" id="55577"/>
    <lineage>
        <taxon>Eukaryota</taxon>
        <taxon>Viridiplantae</taxon>
        <taxon>Streptophyta</taxon>
        <taxon>Embryophyta</taxon>
        <taxon>Tracheophyta</taxon>
        <taxon>Spermatophyta</taxon>
        <taxon>Magnoliopsida</taxon>
        <taxon>Liliopsida</taxon>
        <taxon>Dioscoreales</taxon>
        <taxon>Dioscoreaceae</taxon>
        <taxon>Dioscorea</taxon>
    </lineage>
</organism>
<reference evidence="8" key="1">
    <citation type="submission" date="2025-08" db="UniProtKB">
        <authorList>
            <consortium name="RefSeq"/>
        </authorList>
    </citation>
    <scope>IDENTIFICATION</scope>
</reference>
<dbReference type="AlphaFoldDB" id="A0AB40B6K7"/>
<dbReference type="GeneID" id="120259389"/>
<sequence length="402" mass="45189">MTIKQGIKQFVTLSKLITKASMDEWFFDSDLTYNGGLPWWEPEGSNEITREMDVMQFFSEDLSEFDNNGNSSSASSLPSLSTGSSEPRRQWSIQLPDGSEDEVLTRAMVAVISSASPSSCSSSSTSSLSSPSMQSLIDKTRNYGQFTSFRIYSPILASASAVNCDPKTNLHSQKMIKKSITMLQRINKMRNQEPALTSNQVSHMISERRRREKLNGSFDQLRSLLPPGSKKDRATVLMKTKDYLKTLKDQISELQLENRMLEMKLKCPATDEINEQHLKASNFRSTLRVEIIKASAPSSEVQQISLRLTANVNSALIDLVLHVLECLKEMRVLALVSVDGNIHTAQMNLHARATIEFQIKACDWYEELFKEAMTRSIKRVARLELVNFEGLYSGDGQLIHGV</sequence>
<dbReference type="SUPFAM" id="SSF47459">
    <property type="entry name" value="HLH, helix-loop-helix DNA-binding domain"/>
    <property type="match status" value="1"/>
</dbReference>
<proteinExistence type="inferred from homology"/>
<accession>A0AB40B6K7</accession>
<feature type="domain" description="BHLH" evidence="6">
    <location>
        <begin position="198"/>
        <end position="247"/>
    </location>
</feature>
<name>A0AB40B6K7_DIOCR</name>